<feature type="compositionally biased region" description="Polar residues" evidence="13">
    <location>
        <begin position="832"/>
        <end position="845"/>
    </location>
</feature>
<keyword evidence="16" id="KW-1185">Reference proteome</keyword>
<evidence type="ECO:0000256" key="1">
    <source>
        <dbReference type="ARBA" id="ARBA00004479"/>
    </source>
</evidence>
<evidence type="ECO:0000256" key="3">
    <source>
        <dbReference type="ARBA" id="ARBA00018975"/>
    </source>
</evidence>
<dbReference type="InterPro" id="IPR013783">
    <property type="entry name" value="Ig-like_fold"/>
</dbReference>
<dbReference type="GO" id="GO:0009897">
    <property type="term" value="C:external side of plasma membrane"/>
    <property type="evidence" value="ECO:0007669"/>
    <property type="project" value="TreeGrafter"/>
</dbReference>
<dbReference type="PANTHER" id="PTHR23037:SF32">
    <property type="entry name" value="INTERLEUKIN-4 RECEPTOR SUBUNIT ALPHA"/>
    <property type="match status" value="1"/>
</dbReference>
<evidence type="ECO:0000313" key="16">
    <source>
        <dbReference type="Proteomes" id="UP000001811"/>
    </source>
</evidence>
<dbReference type="Gene3D" id="2.60.40.10">
    <property type="entry name" value="Immunoglobulins"/>
    <property type="match status" value="2"/>
</dbReference>
<feature type="compositionally biased region" description="Low complexity" evidence="13">
    <location>
        <begin position="648"/>
        <end position="657"/>
    </location>
</feature>
<evidence type="ECO:0000256" key="12">
    <source>
        <dbReference type="ARBA" id="ARBA00025115"/>
    </source>
</evidence>
<comment type="function">
    <text evidence="12">Receptor for both interleukin 4 and interleukin 13. Couples to the JAK1/2/3-STAT6 pathway. The IL4 response is involved in promoting Th2 differentiation. The IL4/IL13 responses are involved in regulating IgE production and, chemokine and mucus production at sites of allergic inflammation. In certain cell types, can signal through activation of insulin receptor substrates, IRS1/IRS2.</text>
</comment>
<dbReference type="GO" id="GO:0002532">
    <property type="term" value="P:production of molecular mediator involved in inflammatory response"/>
    <property type="evidence" value="ECO:0007669"/>
    <property type="project" value="InterPro"/>
</dbReference>
<evidence type="ECO:0000256" key="4">
    <source>
        <dbReference type="ARBA" id="ARBA00022553"/>
    </source>
</evidence>
<proteinExistence type="inferred from homology"/>
<dbReference type="InterPro" id="IPR003531">
    <property type="entry name" value="Hempt_rcpt_S_F1_CS"/>
</dbReference>
<comment type="subcellular location">
    <subcellularLocation>
        <location evidence="1">Membrane</location>
        <topology evidence="1">Single-pass type I membrane protein</topology>
    </subcellularLocation>
</comment>
<dbReference type="PROSITE" id="PS50853">
    <property type="entry name" value="FN3"/>
    <property type="match status" value="1"/>
</dbReference>
<feature type="region of interest" description="Disordered" evidence="13">
    <location>
        <begin position="795"/>
        <end position="862"/>
    </location>
</feature>
<dbReference type="CDD" id="cd00063">
    <property type="entry name" value="FN3"/>
    <property type="match status" value="1"/>
</dbReference>
<feature type="compositionally biased region" description="Low complexity" evidence="13">
    <location>
        <begin position="84"/>
        <end position="94"/>
    </location>
</feature>
<feature type="region of interest" description="Disordered" evidence="13">
    <location>
        <begin position="706"/>
        <end position="742"/>
    </location>
</feature>
<sequence length="862" mass="90992">MQLFPPTEPGYQAKSLRGQAVRAEPSPRAPVRAASVSPRPGKLWGPRGARRRLGPRGDRARGRGGAGGAWLGGACKSAGRRGGAQEARAGWVPRPGKPRAAPPGAPLLLVRAPGGRMDQEPSGPFPCPDGAALLWAPAPRELPDPGVGGSLWNYTCIPENFRDAVCVCHMFMEAMFGADTYKLDLWAGPQLLWSAFFKPSENVKPKTPGNLTVHTNISDMVLLTWSNPYPPNNFLYDDLSYMLNISSEADPTEIKIYNVTYQGPTLRLPASSLKAGVSYSVRVRARAGSYNSAWSDWSASARWQNHYQVPLEKRLPLGVSISCVVILAICLSCYFSAIKIKKEWWDQIPNPAHSPLVAIVIQDSQVSPWEKRAQGQEPARCPHWKTCLTKLLPCLLEHGVKREEELPKAVSNRPCQGPEKPAWCPGLSKAVLWPERIIVVQCVQLLEAPAQGEEEAVEEDRAGSPCPSPASSAGGFLDGREGIAARLTESLFLDLLGDEPGWGQSALLPSPGSGSAPKPRAEPPDSGWPEEASRQGEEPAFPASLASAGTPVVTDNPAYRSFSACQSQTPPSPPEFAPEPLLVEDSGSPGAASELATGLQPEPGSWEHVLRQWVLQHGAAPAPVSTPSSGYRECVPTEKQASAQDGTGPEAGPPGEAGYKAFASLLAGGSVYTGTPAPGASSGGGGYKPFEHLVCPGDPAPVPMPLFTFGLDVEPPPSPGQPAAKGGDGQKSPPSPAQATEPVRDDLCSGIVYSALTCHLCGHLKQCHGQEESGQAQVVASPCCGCCCGDGAEPRSPWRTPDPSSPPNQAHLPPASPEPLGGFEEGKPQAAIPSSPSHTWDSSQPPKMAGLVSAGSTHTRVA</sequence>
<reference evidence="15" key="3">
    <citation type="submission" date="2025-09" db="UniProtKB">
        <authorList>
            <consortium name="Ensembl"/>
        </authorList>
    </citation>
    <scope>IDENTIFICATION</scope>
    <source>
        <strain evidence="15">Thorbecke</strain>
    </source>
</reference>
<feature type="region of interest" description="Disordered" evidence="13">
    <location>
        <begin position="503"/>
        <end position="542"/>
    </location>
</feature>
<evidence type="ECO:0000256" key="7">
    <source>
        <dbReference type="ARBA" id="ARBA00022989"/>
    </source>
</evidence>
<dbReference type="AlphaFoldDB" id="G1SD28"/>
<dbReference type="InterPro" id="IPR015319">
    <property type="entry name" value="IL-4_rcpt-alpha_N"/>
</dbReference>
<dbReference type="FunCoup" id="G1SD28">
    <property type="interactions" value="24"/>
</dbReference>
<feature type="compositionally biased region" description="Low complexity" evidence="13">
    <location>
        <begin position="463"/>
        <end position="475"/>
    </location>
</feature>
<dbReference type="PROSITE" id="PS01355">
    <property type="entry name" value="HEMATOPO_REC_S_F1"/>
    <property type="match status" value="1"/>
</dbReference>
<evidence type="ECO:0000256" key="9">
    <source>
        <dbReference type="ARBA" id="ARBA00023157"/>
    </source>
</evidence>
<keyword evidence="11" id="KW-0325">Glycoprotein</keyword>
<evidence type="ECO:0000256" key="2">
    <source>
        <dbReference type="ARBA" id="ARBA00008280"/>
    </source>
</evidence>
<dbReference type="Ensembl" id="ENSOCUT00000000329.4">
    <property type="protein sequence ID" value="ENSOCUP00000000291.3"/>
    <property type="gene ID" value="ENSOCUG00000000329.4"/>
</dbReference>
<feature type="domain" description="Fibronectin type-III" evidence="14">
    <location>
        <begin position="207"/>
        <end position="306"/>
    </location>
</feature>
<feature type="region of interest" description="Disordered" evidence="13">
    <location>
        <begin position="620"/>
        <end position="657"/>
    </location>
</feature>
<protein>
    <recommendedName>
        <fullName evidence="3">Interleukin-4 receptor subunit alpha</fullName>
    </recommendedName>
</protein>
<accession>G1SD28</accession>
<dbReference type="Proteomes" id="UP000001811">
    <property type="component" value="Chromosome 6"/>
</dbReference>
<feature type="region of interest" description="Disordered" evidence="13">
    <location>
        <begin position="1"/>
        <end position="104"/>
    </location>
</feature>
<dbReference type="Bgee" id="ENSOCUG00000000329">
    <property type="expression patterns" value="Expressed in blood and 17 other cell types or tissues"/>
</dbReference>
<evidence type="ECO:0000256" key="11">
    <source>
        <dbReference type="ARBA" id="ARBA00023180"/>
    </source>
</evidence>
<comment type="similarity">
    <text evidence="2">Belongs to the type I cytokine receptor family. Type 4 subfamily.</text>
</comment>
<dbReference type="GO" id="GO:0004896">
    <property type="term" value="F:cytokine receptor activity"/>
    <property type="evidence" value="ECO:0007669"/>
    <property type="project" value="InterPro"/>
</dbReference>
<dbReference type="InterPro" id="IPR036116">
    <property type="entry name" value="FN3_sf"/>
</dbReference>
<dbReference type="SMR" id="G1SD28"/>
<evidence type="ECO:0000256" key="6">
    <source>
        <dbReference type="ARBA" id="ARBA00022729"/>
    </source>
</evidence>
<dbReference type="HOGENOM" id="CLU_020561_0_0_1"/>
<dbReference type="GeneTree" id="ENSGT00510000049182"/>
<keyword evidence="10" id="KW-0675">Receptor</keyword>
<reference evidence="15" key="2">
    <citation type="submission" date="2025-08" db="UniProtKB">
        <authorList>
            <consortium name="Ensembl"/>
        </authorList>
    </citation>
    <scope>IDENTIFICATION</scope>
    <source>
        <strain evidence="15">Thorbecke</strain>
    </source>
</reference>
<keyword evidence="7" id="KW-1133">Transmembrane helix</keyword>
<keyword evidence="4" id="KW-0597">Phosphoprotein</keyword>
<dbReference type="Pfam" id="PF09238">
    <property type="entry name" value="IL4Ra_N"/>
    <property type="match status" value="1"/>
</dbReference>
<keyword evidence="5" id="KW-0812">Transmembrane</keyword>
<reference evidence="15 16" key="1">
    <citation type="journal article" date="2011" name="Nature">
        <title>A high-resolution map of human evolutionary constraint using 29 mammals.</title>
        <authorList>
            <person name="Lindblad-Toh K."/>
            <person name="Garber M."/>
            <person name="Zuk O."/>
            <person name="Lin M.F."/>
            <person name="Parker B.J."/>
            <person name="Washietl S."/>
            <person name="Kheradpour P."/>
            <person name="Ernst J."/>
            <person name="Jordan G."/>
            <person name="Mauceli E."/>
            <person name="Ward L.D."/>
            <person name="Lowe C.B."/>
            <person name="Holloway A.K."/>
            <person name="Clamp M."/>
            <person name="Gnerre S."/>
            <person name="Alfoldi J."/>
            <person name="Beal K."/>
            <person name="Chang J."/>
            <person name="Clawson H."/>
            <person name="Cuff J."/>
            <person name="Di Palma F."/>
            <person name="Fitzgerald S."/>
            <person name="Flicek P."/>
            <person name="Guttman M."/>
            <person name="Hubisz M.J."/>
            <person name="Jaffe D.B."/>
            <person name="Jungreis I."/>
            <person name="Kent W.J."/>
            <person name="Kostka D."/>
            <person name="Lara M."/>
            <person name="Martins A.L."/>
            <person name="Massingham T."/>
            <person name="Moltke I."/>
            <person name="Raney B.J."/>
            <person name="Rasmussen M.D."/>
            <person name="Robinson J."/>
            <person name="Stark A."/>
            <person name="Vilella A.J."/>
            <person name="Wen J."/>
            <person name="Xie X."/>
            <person name="Zody M.C."/>
            <person name="Baldwin J."/>
            <person name="Bloom T."/>
            <person name="Chin C.W."/>
            <person name="Heiman D."/>
            <person name="Nicol R."/>
            <person name="Nusbaum C."/>
            <person name="Young S."/>
            <person name="Wilkinson J."/>
            <person name="Worley K.C."/>
            <person name="Kovar C.L."/>
            <person name="Muzny D.M."/>
            <person name="Gibbs R.A."/>
            <person name="Cree A."/>
            <person name="Dihn H.H."/>
            <person name="Fowler G."/>
            <person name="Jhangiani S."/>
            <person name="Joshi V."/>
            <person name="Lee S."/>
            <person name="Lewis L.R."/>
            <person name="Nazareth L.V."/>
            <person name="Okwuonu G."/>
            <person name="Santibanez J."/>
            <person name="Warren W.C."/>
            <person name="Mardis E.R."/>
            <person name="Weinstock G.M."/>
            <person name="Wilson R.K."/>
            <person name="Delehaunty K."/>
            <person name="Dooling D."/>
            <person name="Fronik C."/>
            <person name="Fulton L."/>
            <person name="Fulton B."/>
            <person name="Graves T."/>
            <person name="Minx P."/>
            <person name="Sodergren E."/>
            <person name="Birney E."/>
            <person name="Margulies E.H."/>
            <person name="Herrero J."/>
            <person name="Green E.D."/>
            <person name="Haussler D."/>
            <person name="Siepel A."/>
            <person name="Goldman N."/>
            <person name="Pollard K.S."/>
            <person name="Pedersen J.S."/>
            <person name="Lander E.S."/>
            <person name="Kellis M."/>
        </authorList>
    </citation>
    <scope>NUCLEOTIDE SEQUENCE [LARGE SCALE GENOMIC DNA]</scope>
    <source>
        <strain evidence="15 16">Thorbecke inbred</strain>
    </source>
</reference>
<dbReference type="eggNOG" id="ENOG502S3Y8">
    <property type="taxonomic scope" value="Eukaryota"/>
</dbReference>
<dbReference type="STRING" id="9986.ENSOCUP00000000291"/>
<evidence type="ECO:0000256" key="5">
    <source>
        <dbReference type="ARBA" id="ARBA00022692"/>
    </source>
</evidence>
<dbReference type="InterPro" id="IPR003961">
    <property type="entry name" value="FN3_dom"/>
</dbReference>
<dbReference type="PANTHER" id="PTHR23037">
    <property type="entry name" value="CYTOKINE RECEPTOR"/>
    <property type="match status" value="1"/>
</dbReference>
<dbReference type="InParanoid" id="G1SD28"/>
<keyword evidence="6" id="KW-0732">Signal</keyword>
<evidence type="ECO:0000256" key="13">
    <source>
        <dbReference type="SAM" id="MobiDB-lite"/>
    </source>
</evidence>
<feature type="region of interest" description="Disordered" evidence="13">
    <location>
        <begin position="562"/>
        <end position="602"/>
    </location>
</feature>
<evidence type="ECO:0000256" key="10">
    <source>
        <dbReference type="ARBA" id="ARBA00023170"/>
    </source>
</evidence>
<dbReference type="SUPFAM" id="SSF49265">
    <property type="entry name" value="Fibronectin type III"/>
    <property type="match status" value="2"/>
</dbReference>
<feature type="region of interest" description="Disordered" evidence="13">
    <location>
        <begin position="453"/>
        <end position="477"/>
    </location>
</feature>
<dbReference type="EMBL" id="AAGW02061272">
    <property type="status" value="NOT_ANNOTATED_CDS"/>
    <property type="molecule type" value="Genomic_DNA"/>
</dbReference>
<evidence type="ECO:0000256" key="8">
    <source>
        <dbReference type="ARBA" id="ARBA00023136"/>
    </source>
</evidence>
<evidence type="ECO:0000259" key="14">
    <source>
        <dbReference type="PROSITE" id="PS50853"/>
    </source>
</evidence>
<evidence type="ECO:0000313" key="15">
    <source>
        <dbReference type="Ensembl" id="ENSOCUP00000000291.3"/>
    </source>
</evidence>
<organism evidence="15 16">
    <name type="scientific">Oryctolagus cuniculus</name>
    <name type="common">Rabbit</name>
    <dbReference type="NCBI Taxonomy" id="9986"/>
    <lineage>
        <taxon>Eukaryota</taxon>
        <taxon>Metazoa</taxon>
        <taxon>Chordata</taxon>
        <taxon>Craniata</taxon>
        <taxon>Vertebrata</taxon>
        <taxon>Euteleostomi</taxon>
        <taxon>Mammalia</taxon>
        <taxon>Eutheria</taxon>
        <taxon>Euarchontoglires</taxon>
        <taxon>Glires</taxon>
        <taxon>Lagomorpha</taxon>
        <taxon>Leporidae</taxon>
        <taxon>Oryctolagus</taxon>
    </lineage>
</organism>
<dbReference type="SMART" id="SM00060">
    <property type="entry name" value="FN3"/>
    <property type="match status" value="1"/>
</dbReference>
<name>G1SD28_RABIT</name>
<keyword evidence="8" id="KW-0472">Membrane</keyword>
<keyword evidence="9" id="KW-1015">Disulfide bond</keyword>